<accession>A0A7S1UB03</accession>
<evidence type="ECO:0000313" key="13">
    <source>
        <dbReference type="EMBL" id="CAD9262213.1"/>
    </source>
</evidence>
<evidence type="ECO:0000256" key="1">
    <source>
        <dbReference type="ARBA" id="ARBA00003019"/>
    </source>
</evidence>
<dbReference type="Gene3D" id="1.20.1250.20">
    <property type="entry name" value="MFS general substrate transporter like domains"/>
    <property type="match status" value="1"/>
</dbReference>
<comment type="subcellular location">
    <subcellularLocation>
        <location evidence="2">Cell membrane</location>
        <topology evidence="2">Multi-pass membrane protein</topology>
    </subcellularLocation>
</comment>
<dbReference type="SUPFAM" id="SSF103473">
    <property type="entry name" value="MFS general substrate transporter"/>
    <property type="match status" value="1"/>
</dbReference>
<evidence type="ECO:0000256" key="5">
    <source>
        <dbReference type="ARBA" id="ARBA00022475"/>
    </source>
</evidence>
<evidence type="ECO:0000256" key="8">
    <source>
        <dbReference type="ARBA" id="ARBA00023065"/>
    </source>
</evidence>
<keyword evidence="6 12" id="KW-0812">Transmembrane</keyword>
<dbReference type="EMBL" id="HBGJ01032548">
    <property type="protein sequence ID" value="CAD9262213.1"/>
    <property type="molecule type" value="Transcribed_RNA"/>
</dbReference>
<organism evidence="13">
    <name type="scientific">Phaeomonas parva</name>
    <dbReference type="NCBI Taxonomy" id="124430"/>
    <lineage>
        <taxon>Eukaryota</taxon>
        <taxon>Sar</taxon>
        <taxon>Stramenopiles</taxon>
        <taxon>Ochrophyta</taxon>
        <taxon>Pinguiophyceae</taxon>
        <taxon>Pinguiochrysidales</taxon>
        <taxon>Pinguiochrysidaceae</taxon>
        <taxon>Phaeomonas</taxon>
    </lineage>
</organism>
<feature type="transmembrane region" description="Helical" evidence="12">
    <location>
        <begin position="135"/>
        <end position="154"/>
    </location>
</feature>
<feature type="transmembrane region" description="Helical" evidence="12">
    <location>
        <begin position="12"/>
        <end position="34"/>
    </location>
</feature>
<dbReference type="InterPro" id="IPR036259">
    <property type="entry name" value="MFS_trans_sf"/>
</dbReference>
<dbReference type="InterPro" id="IPR008509">
    <property type="entry name" value="MOT2/MFSD5"/>
</dbReference>
<proteinExistence type="predicted"/>
<gene>
    <name evidence="13" type="ORF">PPAR1163_LOCUS20594</name>
</gene>
<sequence>MYTLYTGYGVDTASLFLGGFLSSAVFGTVLGLFVDDYGRKLACMVFCFLEVVINLLEHVPDFRLLLVGRVLGGLSTSLLFSSFESWMVSEHRKQGYPEELLSSTFALASTGNGIMAIIAGLIAQVACDRLGDIGPFQAAIALTVLAWVLIATLWDENKAEHEGEAATRSGWATLKSSVSESSALIWTRPAIAGIGMAMALFEGAMYTFVFNWVPRLMQLAPTALPTGIVFSSFMVCVSAGGILYSLAQEHKVTAEATSHGIFIMSALAMAVCAVSNQLDPTMIAFCAFETFVGVSFACLGVLRSRYIPESHMAGILACVRLPLNLLVVIGTKLSDVWPADRVFWVCTAWHLGASAVLALGLSVDAKRKAKTK</sequence>
<protein>
    <recommendedName>
        <fullName evidence="3">Molybdate-anion transporter</fullName>
    </recommendedName>
    <alternativeName>
        <fullName evidence="10">Major facilitator superfamily domain-containing protein 5</fullName>
    </alternativeName>
    <alternativeName>
        <fullName evidence="11">Molybdate transporter 2 homolog</fullName>
    </alternativeName>
</protein>
<evidence type="ECO:0000256" key="11">
    <source>
        <dbReference type="ARBA" id="ARBA00032555"/>
    </source>
</evidence>
<dbReference type="GO" id="GO:0005886">
    <property type="term" value="C:plasma membrane"/>
    <property type="evidence" value="ECO:0007669"/>
    <property type="project" value="UniProtKB-SubCell"/>
</dbReference>
<evidence type="ECO:0000256" key="4">
    <source>
        <dbReference type="ARBA" id="ARBA00022448"/>
    </source>
</evidence>
<evidence type="ECO:0000256" key="12">
    <source>
        <dbReference type="SAM" id="Phobius"/>
    </source>
</evidence>
<evidence type="ECO:0000256" key="7">
    <source>
        <dbReference type="ARBA" id="ARBA00022989"/>
    </source>
</evidence>
<feature type="transmembrane region" description="Helical" evidence="12">
    <location>
        <begin position="342"/>
        <end position="363"/>
    </location>
</feature>
<feature type="transmembrane region" description="Helical" evidence="12">
    <location>
        <begin position="314"/>
        <end position="330"/>
    </location>
</feature>
<dbReference type="PANTHER" id="PTHR23516">
    <property type="entry name" value="SAM (S-ADENOSYL METHIONINE) TRANSPORTER"/>
    <property type="match status" value="1"/>
</dbReference>
<feature type="transmembrane region" description="Helical" evidence="12">
    <location>
        <begin position="259"/>
        <end position="276"/>
    </location>
</feature>
<feature type="transmembrane region" description="Helical" evidence="12">
    <location>
        <begin position="190"/>
        <end position="208"/>
    </location>
</feature>
<comment type="function">
    <text evidence="1">Mediates high-affinity intracellular uptake of the rare oligo-element molybdenum.</text>
</comment>
<dbReference type="GO" id="GO:0006811">
    <property type="term" value="P:monoatomic ion transport"/>
    <property type="evidence" value="ECO:0007669"/>
    <property type="project" value="UniProtKB-KW"/>
</dbReference>
<feature type="transmembrane region" description="Helical" evidence="12">
    <location>
        <begin position="282"/>
        <end position="302"/>
    </location>
</feature>
<reference evidence="13" key="1">
    <citation type="submission" date="2021-01" db="EMBL/GenBank/DDBJ databases">
        <authorList>
            <person name="Corre E."/>
            <person name="Pelletier E."/>
            <person name="Niang G."/>
            <person name="Scheremetjew M."/>
            <person name="Finn R."/>
            <person name="Kale V."/>
            <person name="Holt S."/>
            <person name="Cochrane G."/>
            <person name="Meng A."/>
            <person name="Brown T."/>
            <person name="Cohen L."/>
        </authorList>
    </citation>
    <scope>NUCLEOTIDE SEQUENCE</scope>
    <source>
        <strain evidence="13">CCMP2877</strain>
    </source>
</reference>
<evidence type="ECO:0000256" key="3">
    <source>
        <dbReference type="ARBA" id="ARBA00021242"/>
    </source>
</evidence>
<dbReference type="GO" id="GO:0015098">
    <property type="term" value="F:molybdate ion transmembrane transporter activity"/>
    <property type="evidence" value="ECO:0007669"/>
    <property type="project" value="InterPro"/>
</dbReference>
<dbReference type="AlphaFoldDB" id="A0A7S1UB03"/>
<dbReference type="PANTHER" id="PTHR23516:SF1">
    <property type="entry name" value="MOLYBDATE-ANION TRANSPORTER"/>
    <property type="match status" value="1"/>
</dbReference>
<feature type="transmembrane region" description="Helical" evidence="12">
    <location>
        <begin position="228"/>
        <end position="247"/>
    </location>
</feature>
<evidence type="ECO:0000256" key="6">
    <source>
        <dbReference type="ARBA" id="ARBA00022692"/>
    </source>
</evidence>
<keyword evidence="4" id="KW-0813">Transport</keyword>
<name>A0A7S1UB03_9STRA</name>
<feature type="transmembrane region" description="Helical" evidence="12">
    <location>
        <begin position="100"/>
        <end position="123"/>
    </location>
</feature>
<keyword evidence="9 12" id="KW-0472">Membrane</keyword>
<keyword evidence="5" id="KW-1003">Cell membrane</keyword>
<evidence type="ECO:0000256" key="9">
    <source>
        <dbReference type="ARBA" id="ARBA00023136"/>
    </source>
</evidence>
<keyword evidence="8" id="KW-0406">Ion transport</keyword>
<evidence type="ECO:0000256" key="2">
    <source>
        <dbReference type="ARBA" id="ARBA00004651"/>
    </source>
</evidence>
<keyword evidence="7 12" id="KW-1133">Transmembrane helix</keyword>
<evidence type="ECO:0000256" key="10">
    <source>
        <dbReference type="ARBA" id="ARBA00030646"/>
    </source>
</evidence>
<dbReference type="Pfam" id="PF05631">
    <property type="entry name" value="MFS_5"/>
    <property type="match status" value="1"/>
</dbReference>